<dbReference type="OrthoDB" id="9866097at2"/>
<evidence type="ECO:0000313" key="1">
    <source>
        <dbReference type="EMBL" id="SMQ11892.1"/>
    </source>
</evidence>
<dbReference type="Proteomes" id="UP000215450">
    <property type="component" value="Unassembled WGS sequence"/>
</dbReference>
<organism evidence="2 3">
    <name type="scientific">Kingella negevensis</name>
    <dbReference type="NCBI Taxonomy" id="1522312"/>
    <lineage>
        <taxon>Bacteria</taxon>
        <taxon>Pseudomonadati</taxon>
        <taxon>Pseudomonadota</taxon>
        <taxon>Betaproteobacteria</taxon>
        <taxon>Neisseriales</taxon>
        <taxon>Neisseriaceae</taxon>
        <taxon>Kingella</taxon>
    </lineage>
</organism>
<keyword evidence="3" id="KW-1185">Reference proteome</keyword>
<reference evidence="2 3" key="2">
    <citation type="submission" date="2017-06" db="EMBL/GenBank/DDBJ databases">
        <authorList>
            <person name="Kim H.J."/>
            <person name="Triplett B.A."/>
        </authorList>
    </citation>
    <scope>NUCLEOTIDE SEQUENCE [LARGE SCALE GENOMIC DNA]</scope>
    <source>
        <strain evidence="2">Kingella_eburonensis</strain>
    </source>
</reference>
<protein>
    <submittedName>
        <fullName evidence="2">Uncharacterized protein</fullName>
    </submittedName>
</protein>
<name>A0A238TFA7_9NEIS</name>
<dbReference type="EMBL" id="FXUV01000011">
    <property type="protein sequence ID" value="SMQ11892.1"/>
    <property type="molecule type" value="Genomic_DNA"/>
</dbReference>
<gene>
    <name evidence="2" type="ORF">KEBURONENSIS_00475</name>
    <name evidence="1" type="ORF">KEBURONENSIS_00896</name>
</gene>
<evidence type="ECO:0000313" key="3">
    <source>
        <dbReference type="Proteomes" id="UP000215450"/>
    </source>
</evidence>
<dbReference type="AlphaFoldDB" id="A0A238TFA7"/>
<accession>A0A238TFA7</accession>
<proteinExistence type="predicted"/>
<evidence type="ECO:0000313" key="2">
    <source>
        <dbReference type="EMBL" id="SNB82238.1"/>
    </source>
</evidence>
<dbReference type="RefSeq" id="WP_032137097.1">
    <property type="nucleotide sequence ID" value="NZ_CCNJ01000045.1"/>
</dbReference>
<reference evidence="1" key="1">
    <citation type="submission" date="2017-05" db="EMBL/GenBank/DDBJ databases">
        <authorList>
            <person name="Song R."/>
            <person name="Chenine A.L."/>
            <person name="Ruprecht R.M."/>
        </authorList>
    </citation>
    <scope>NUCLEOTIDE SEQUENCE</scope>
    <source>
        <strain evidence="1">Kingella_eburonensis</strain>
    </source>
</reference>
<sequence length="69" mass="7549">MKTLSIITKAGTFPVASFEKGKLAFWRRQADGSIASDIKPILCKNIKEAKAYIAKCYRGNQGEVEVVAS</sequence>
<dbReference type="EMBL" id="FXUV02000065">
    <property type="protein sequence ID" value="SNB82238.1"/>
    <property type="molecule type" value="Genomic_DNA"/>
</dbReference>